<feature type="compositionally biased region" description="Polar residues" evidence="1">
    <location>
        <begin position="17"/>
        <end position="28"/>
    </location>
</feature>
<evidence type="ECO:0000313" key="2">
    <source>
        <dbReference type="EMBL" id="MFD2546756.1"/>
    </source>
</evidence>
<feature type="compositionally biased region" description="Acidic residues" evidence="1">
    <location>
        <begin position="55"/>
        <end position="75"/>
    </location>
</feature>
<name>A0ABW5KGX5_9SPHI</name>
<dbReference type="RefSeq" id="WP_380900858.1">
    <property type="nucleotide sequence ID" value="NZ_JBHUEG010000007.1"/>
</dbReference>
<protein>
    <submittedName>
        <fullName evidence="2">Uncharacterized protein</fullName>
    </submittedName>
</protein>
<feature type="region of interest" description="Disordered" evidence="1">
    <location>
        <begin position="17"/>
        <end position="105"/>
    </location>
</feature>
<organism evidence="2 3">
    <name type="scientific">Sphingobacterium suaedae</name>
    <dbReference type="NCBI Taxonomy" id="1686402"/>
    <lineage>
        <taxon>Bacteria</taxon>
        <taxon>Pseudomonadati</taxon>
        <taxon>Bacteroidota</taxon>
        <taxon>Sphingobacteriia</taxon>
        <taxon>Sphingobacteriales</taxon>
        <taxon>Sphingobacteriaceae</taxon>
        <taxon>Sphingobacterium</taxon>
    </lineage>
</organism>
<gene>
    <name evidence="2" type="ORF">ACFSR5_03745</name>
</gene>
<reference evidence="3" key="1">
    <citation type="journal article" date="2019" name="Int. J. Syst. Evol. Microbiol.">
        <title>The Global Catalogue of Microorganisms (GCM) 10K type strain sequencing project: providing services to taxonomists for standard genome sequencing and annotation.</title>
        <authorList>
            <consortium name="The Broad Institute Genomics Platform"/>
            <consortium name="The Broad Institute Genome Sequencing Center for Infectious Disease"/>
            <person name="Wu L."/>
            <person name="Ma J."/>
        </authorList>
    </citation>
    <scope>NUCLEOTIDE SEQUENCE [LARGE SCALE GENOMIC DNA]</scope>
    <source>
        <strain evidence="3">KCTC 42662</strain>
    </source>
</reference>
<evidence type="ECO:0000313" key="3">
    <source>
        <dbReference type="Proteomes" id="UP001597545"/>
    </source>
</evidence>
<sequence>MIRPGRIVVGALVSYEAQQAEQQSTSGPEDSPETPGEETLPDSGQRVENLPIEQPNEDYPEREGIDEDELFEQDIDEKPAPNQTDAPVPDLNEIDKNPDIDEVTN</sequence>
<comment type="caution">
    <text evidence="2">The sequence shown here is derived from an EMBL/GenBank/DDBJ whole genome shotgun (WGS) entry which is preliminary data.</text>
</comment>
<accession>A0ABW5KGX5</accession>
<proteinExistence type="predicted"/>
<evidence type="ECO:0000256" key="1">
    <source>
        <dbReference type="SAM" id="MobiDB-lite"/>
    </source>
</evidence>
<feature type="compositionally biased region" description="Acidic residues" evidence="1">
    <location>
        <begin position="30"/>
        <end position="40"/>
    </location>
</feature>
<dbReference type="Proteomes" id="UP001597545">
    <property type="component" value="Unassembled WGS sequence"/>
</dbReference>
<dbReference type="EMBL" id="JBHULR010000003">
    <property type="protein sequence ID" value="MFD2546756.1"/>
    <property type="molecule type" value="Genomic_DNA"/>
</dbReference>
<keyword evidence="3" id="KW-1185">Reference proteome</keyword>